<evidence type="ECO:0000256" key="4">
    <source>
        <dbReference type="ARBA" id="ARBA00022695"/>
    </source>
</evidence>
<evidence type="ECO:0000313" key="11">
    <source>
        <dbReference type="EMBL" id="GGI09256.1"/>
    </source>
</evidence>
<evidence type="ECO:0000256" key="6">
    <source>
        <dbReference type="ARBA" id="ARBA00022741"/>
    </source>
</evidence>
<protein>
    <recommendedName>
        <fullName evidence="10">Polymerase nucleotidyl transferase domain-containing protein</fullName>
    </recommendedName>
</protein>
<dbReference type="Gene3D" id="3.30.460.10">
    <property type="entry name" value="Beta Polymerase, domain 2"/>
    <property type="match status" value="1"/>
</dbReference>
<organism evidence="11 12">
    <name type="scientific">Isoptericola cucumis</name>
    <dbReference type="NCBI Taxonomy" id="1776856"/>
    <lineage>
        <taxon>Bacteria</taxon>
        <taxon>Bacillati</taxon>
        <taxon>Actinomycetota</taxon>
        <taxon>Actinomycetes</taxon>
        <taxon>Micrococcales</taxon>
        <taxon>Promicromonosporaceae</taxon>
        <taxon>Isoptericola</taxon>
    </lineage>
</organism>
<evidence type="ECO:0000256" key="5">
    <source>
        <dbReference type="ARBA" id="ARBA00022723"/>
    </source>
</evidence>
<proteinExistence type="inferred from homology"/>
<comment type="caution">
    <text evidence="11">The sequence shown here is derived from an EMBL/GenBank/DDBJ whole genome shotgun (WGS) entry which is preliminary data.</text>
</comment>
<gene>
    <name evidence="11" type="ORF">GCM10007368_25260</name>
</gene>
<evidence type="ECO:0000256" key="8">
    <source>
        <dbReference type="ARBA" id="ARBA00022842"/>
    </source>
</evidence>
<keyword evidence="12" id="KW-1185">Reference proteome</keyword>
<accession>A0ABQ2B786</accession>
<dbReference type="EMBL" id="BMDG01000008">
    <property type="protein sequence ID" value="GGI09256.1"/>
    <property type="molecule type" value="Genomic_DNA"/>
</dbReference>
<dbReference type="InterPro" id="IPR052038">
    <property type="entry name" value="Type-VII_TA_antitoxin"/>
</dbReference>
<evidence type="ECO:0000256" key="9">
    <source>
        <dbReference type="ARBA" id="ARBA00038276"/>
    </source>
</evidence>
<dbReference type="InterPro" id="IPR002934">
    <property type="entry name" value="Polymerase_NTP_transf_dom"/>
</dbReference>
<keyword evidence="2" id="KW-1277">Toxin-antitoxin system</keyword>
<dbReference type="Proteomes" id="UP000632535">
    <property type="component" value="Unassembled WGS sequence"/>
</dbReference>
<sequence length="182" mass="19665">MVDDGDVSAVERAFEDYLGSLAERAEALRDEARTTLERGARQAHDLGWSQRRIAGALGRSQPEVKRLLHRALESDPDVANVGVRPACQSVLDDVLRRRRDDIVAAASRHGVRHVRVFGSVAAGTADAGSDVDLLVDLDDGVGHFALGALEVELEQMLGRPVDIVPERSLRSAVRESIGAITL</sequence>
<comment type="cofactor">
    <cofactor evidence="1">
        <name>Mg(2+)</name>
        <dbReference type="ChEBI" id="CHEBI:18420"/>
    </cofactor>
</comment>
<keyword evidence="6" id="KW-0547">Nucleotide-binding</keyword>
<keyword evidence="3" id="KW-0808">Transferase</keyword>
<keyword evidence="5" id="KW-0479">Metal-binding</keyword>
<evidence type="ECO:0000256" key="7">
    <source>
        <dbReference type="ARBA" id="ARBA00022840"/>
    </source>
</evidence>
<dbReference type="PANTHER" id="PTHR33571:SF12">
    <property type="entry name" value="BSL3053 PROTEIN"/>
    <property type="match status" value="1"/>
</dbReference>
<evidence type="ECO:0000256" key="1">
    <source>
        <dbReference type="ARBA" id="ARBA00001946"/>
    </source>
</evidence>
<evidence type="ECO:0000259" key="10">
    <source>
        <dbReference type="Pfam" id="PF01909"/>
    </source>
</evidence>
<evidence type="ECO:0000313" key="12">
    <source>
        <dbReference type="Proteomes" id="UP000632535"/>
    </source>
</evidence>
<keyword evidence="7" id="KW-0067">ATP-binding</keyword>
<dbReference type="InterPro" id="IPR043519">
    <property type="entry name" value="NT_sf"/>
</dbReference>
<dbReference type="PANTHER" id="PTHR33571">
    <property type="entry name" value="SSL8005 PROTEIN"/>
    <property type="match status" value="1"/>
</dbReference>
<keyword evidence="4" id="KW-0548">Nucleotidyltransferase</keyword>
<feature type="domain" description="Polymerase nucleotidyl transferase" evidence="10">
    <location>
        <begin position="107"/>
        <end position="172"/>
    </location>
</feature>
<dbReference type="Pfam" id="PF01909">
    <property type="entry name" value="NTP_transf_2"/>
    <property type="match status" value="1"/>
</dbReference>
<reference evidence="12" key="1">
    <citation type="journal article" date="2019" name="Int. J. Syst. Evol. Microbiol.">
        <title>The Global Catalogue of Microorganisms (GCM) 10K type strain sequencing project: providing services to taxonomists for standard genome sequencing and annotation.</title>
        <authorList>
            <consortium name="The Broad Institute Genomics Platform"/>
            <consortium name="The Broad Institute Genome Sequencing Center for Infectious Disease"/>
            <person name="Wu L."/>
            <person name="Ma J."/>
        </authorList>
    </citation>
    <scope>NUCLEOTIDE SEQUENCE [LARGE SCALE GENOMIC DNA]</scope>
    <source>
        <strain evidence="12">CCM 8653</strain>
    </source>
</reference>
<evidence type="ECO:0000256" key="2">
    <source>
        <dbReference type="ARBA" id="ARBA00022649"/>
    </source>
</evidence>
<name>A0ABQ2B786_9MICO</name>
<dbReference type="SUPFAM" id="SSF81301">
    <property type="entry name" value="Nucleotidyltransferase"/>
    <property type="match status" value="1"/>
</dbReference>
<comment type="similarity">
    <text evidence="9">Belongs to the MntA antitoxin family.</text>
</comment>
<keyword evidence="8" id="KW-0460">Magnesium</keyword>
<evidence type="ECO:0000256" key="3">
    <source>
        <dbReference type="ARBA" id="ARBA00022679"/>
    </source>
</evidence>